<dbReference type="InterPro" id="IPR018076">
    <property type="entry name" value="T2SS_GspF_dom"/>
</dbReference>
<evidence type="ECO:0000313" key="9">
    <source>
        <dbReference type="EMBL" id="TWP33715.1"/>
    </source>
</evidence>
<feature type="transmembrane region" description="Helical" evidence="6">
    <location>
        <begin position="329"/>
        <end position="353"/>
    </location>
</feature>
<sequence>MIRVLSRASALLVATLTALALTVGGAWATTTEPQKPTLSEVSISHGTLHGILTVPGAASADNIDPGSLEVQYGSGAPRLAKVTPITQERRTALILIDTSGSMAGSKLVAAKSAAKSFLAQMPPDVYVGLASFSGQPHLLVSPTRKHASVTAALTGLTAGGETGLYDAIQMGIKDLGTAGSRTIVLLSDGGDTVSKSSLTTVTSALRGKDVRISAIGFQTDESQYGVLGKLATAGEGTMTRATDSASLQKAFASAARRIAAQVRVAVAVPANVGGSQPITVTGIVNGKRFTANTRVLLPPSVVAAPRVAPSAASPVTQMAPAVGSISRRVIWIAAAAVFVGLLTLILLGSSSVFTPHARKRIRTIDSYVGTAIGTAKDTSARRSVDLTGGLLRVGDAFARRRASSTEVSLLLERADLPIRVNEWYVLRALSVTVGVLMGWLLIHGSAVAALFGLVLGGVLGFALPPLLLKTLARRRARLFRMQLPDVLTLLASSLATGFSLPQAIDGITKDAAEPSGKEFARALAETRIGAELEDALDRMATRMESVDMTWTVMAIRIQRHVGGNLSETLRTTARTLRDRESLRRQIRALSADGRLSSYFLVAMPFGIVGYLWFVNRSYISLLWTNPFGIAMMIAGATAMAIGIIWMRRVVVVEV</sequence>
<comment type="subcellular location">
    <subcellularLocation>
        <location evidence="1">Cell membrane</location>
        <topology evidence="1">Multi-pass membrane protein</topology>
    </subcellularLocation>
</comment>
<dbReference type="GO" id="GO:0005886">
    <property type="term" value="C:plasma membrane"/>
    <property type="evidence" value="ECO:0007669"/>
    <property type="project" value="UniProtKB-SubCell"/>
</dbReference>
<proteinExistence type="predicted"/>
<feature type="transmembrane region" description="Helical" evidence="6">
    <location>
        <begin position="595"/>
        <end position="614"/>
    </location>
</feature>
<keyword evidence="7" id="KW-0732">Signal</keyword>
<dbReference type="InterPro" id="IPR042094">
    <property type="entry name" value="T2SS_GspF_sf"/>
</dbReference>
<keyword evidence="4 6" id="KW-1133">Transmembrane helix</keyword>
<dbReference type="Proteomes" id="UP000320244">
    <property type="component" value="Unassembled WGS sequence"/>
</dbReference>
<feature type="transmembrane region" description="Helical" evidence="6">
    <location>
        <begin position="423"/>
        <end position="442"/>
    </location>
</feature>
<dbReference type="Pfam" id="PF13519">
    <property type="entry name" value="VWA_2"/>
    <property type="match status" value="1"/>
</dbReference>
<dbReference type="RefSeq" id="WP_146319772.1">
    <property type="nucleotide sequence ID" value="NZ_VCQV01000036.1"/>
</dbReference>
<feature type="chain" id="PRO_5022033297" evidence="7">
    <location>
        <begin position="29"/>
        <end position="654"/>
    </location>
</feature>
<dbReference type="Pfam" id="PF00482">
    <property type="entry name" value="T2SSF"/>
    <property type="match status" value="1"/>
</dbReference>
<keyword evidence="10" id="KW-1185">Reference proteome</keyword>
<reference evidence="9 10" key="2">
    <citation type="submission" date="2019-08" db="EMBL/GenBank/DDBJ databases">
        <title>Jejuicoccus antrihumi gen. nov., sp. nov., a new member of the family Dermacoccaceae isolated from a cave.</title>
        <authorList>
            <person name="Schumann P."/>
            <person name="Kim I.S."/>
        </authorList>
    </citation>
    <scope>NUCLEOTIDE SEQUENCE [LARGE SCALE GENOMIC DNA]</scope>
    <source>
        <strain evidence="9 10">C5-26</strain>
    </source>
</reference>
<keyword evidence="3 6" id="KW-0812">Transmembrane</keyword>
<comment type="caution">
    <text evidence="9">The sequence shown here is derived from an EMBL/GenBank/DDBJ whole genome shotgun (WGS) entry which is preliminary data.</text>
</comment>
<name>A0A563DTZ0_9MICO</name>
<keyword evidence="5 6" id="KW-0472">Membrane</keyword>
<evidence type="ECO:0000256" key="3">
    <source>
        <dbReference type="ARBA" id="ARBA00022692"/>
    </source>
</evidence>
<evidence type="ECO:0000256" key="4">
    <source>
        <dbReference type="ARBA" id="ARBA00022989"/>
    </source>
</evidence>
<evidence type="ECO:0000256" key="6">
    <source>
        <dbReference type="SAM" id="Phobius"/>
    </source>
</evidence>
<evidence type="ECO:0000313" key="10">
    <source>
        <dbReference type="Proteomes" id="UP000320244"/>
    </source>
</evidence>
<feature type="transmembrane region" description="Helical" evidence="6">
    <location>
        <begin position="626"/>
        <end position="646"/>
    </location>
</feature>
<dbReference type="SMART" id="SM00327">
    <property type="entry name" value="VWA"/>
    <property type="match status" value="1"/>
</dbReference>
<evidence type="ECO:0000256" key="5">
    <source>
        <dbReference type="ARBA" id="ARBA00023136"/>
    </source>
</evidence>
<feature type="transmembrane region" description="Helical" evidence="6">
    <location>
        <begin position="448"/>
        <end position="468"/>
    </location>
</feature>
<keyword evidence="2" id="KW-1003">Cell membrane</keyword>
<dbReference type="InterPro" id="IPR002035">
    <property type="entry name" value="VWF_A"/>
</dbReference>
<dbReference type="PANTHER" id="PTHR35007:SF1">
    <property type="entry name" value="PILUS ASSEMBLY PROTEIN"/>
    <property type="match status" value="1"/>
</dbReference>
<evidence type="ECO:0000256" key="1">
    <source>
        <dbReference type="ARBA" id="ARBA00004651"/>
    </source>
</evidence>
<dbReference type="SUPFAM" id="SSF53300">
    <property type="entry name" value="vWA-like"/>
    <property type="match status" value="1"/>
</dbReference>
<dbReference type="Gene3D" id="1.20.81.30">
    <property type="entry name" value="Type II secretion system (T2SS), domain F"/>
    <property type="match status" value="1"/>
</dbReference>
<feature type="signal peptide" evidence="7">
    <location>
        <begin position="1"/>
        <end position="28"/>
    </location>
</feature>
<evidence type="ECO:0000256" key="2">
    <source>
        <dbReference type="ARBA" id="ARBA00022475"/>
    </source>
</evidence>
<organism evidence="9 10">
    <name type="scientific">Leekyejoonella antrihumi</name>
    <dbReference type="NCBI Taxonomy" id="1660198"/>
    <lineage>
        <taxon>Bacteria</taxon>
        <taxon>Bacillati</taxon>
        <taxon>Actinomycetota</taxon>
        <taxon>Actinomycetes</taxon>
        <taxon>Micrococcales</taxon>
        <taxon>Dermacoccaceae</taxon>
        <taxon>Leekyejoonella</taxon>
    </lineage>
</organism>
<gene>
    <name evidence="9" type="ORF">FGL98_19945</name>
</gene>
<dbReference type="InterPro" id="IPR036465">
    <property type="entry name" value="vWFA_dom_sf"/>
</dbReference>
<accession>A0A563DTZ0</accession>
<dbReference type="CDD" id="cd00198">
    <property type="entry name" value="vWFA"/>
    <property type="match status" value="1"/>
</dbReference>
<evidence type="ECO:0000259" key="8">
    <source>
        <dbReference type="PROSITE" id="PS50234"/>
    </source>
</evidence>
<dbReference type="EMBL" id="VCQV01000036">
    <property type="protein sequence ID" value="TWP33715.1"/>
    <property type="molecule type" value="Genomic_DNA"/>
</dbReference>
<dbReference type="OrthoDB" id="597333at2"/>
<dbReference type="Gene3D" id="3.40.50.410">
    <property type="entry name" value="von Willebrand factor, type A domain"/>
    <property type="match status" value="1"/>
</dbReference>
<feature type="domain" description="VWFA" evidence="8">
    <location>
        <begin position="91"/>
        <end position="255"/>
    </location>
</feature>
<dbReference type="PANTHER" id="PTHR35007">
    <property type="entry name" value="INTEGRAL MEMBRANE PROTEIN-RELATED"/>
    <property type="match status" value="1"/>
</dbReference>
<evidence type="ECO:0000256" key="7">
    <source>
        <dbReference type="SAM" id="SignalP"/>
    </source>
</evidence>
<protein>
    <submittedName>
        <fullName evidence="9">VWA domain-containing protein</fullName>
    </submittedName>
</protein>
<dbReference type="PROSITE" id="PS50234">
    <property type="entry name" value="VWFA"/>
    <property type="match status" value="1"/>
</dbReference>
<reference evidence="9 10" key="1">
    <citation type="submission" date="2019-05" db="EMBL/GenBank/DDBJ databases">
        <authorList>
            <person name="Lee S.D."/>
        </authorList>
    </citation>
    <scope>NUCLEOTIDE SEQUENCE [LARGE SCALE GENOMIC DNA]</scope>
    <source>
        <strain evidence="9 10">C5-26</strain>
    </source>
</reference>
<dbReference type="AlphaFoldDB" id="A0A563DTZ0"/>